<evidence type="ECO:0000313" key="3">
    <source>
        <dbReference type="Proteomes" id="UP000465302"/>
    </source>
</evidence>
<sequence length="137" mass="14492">MINKRKRQRIVTGALLAAGVALAGLSPAATAQALPGGPVPLSSWPGCPENSPEGPCTWCPGDPPVQTGNRRINPVVWDENVCHTYWYVYHGQGNVASNIFEGPTPPPPPPPPPNLTPPLPPGWCWSLFIPTTSCPNG</sequence>
<dbReference type="EMBL" id="BLKS01000003">
    <property type="protein sequence ID" value="GFG55163.1"/>
    <property type="molecule type" value="Genomic_DNA"/>
</dbReference>
<accession>A0A7I9WBQ9</accession>
<organism evidence="2 3">
    <name type="scientific">Mycolicibacterium agri</name>
    <name type="common">Mycobacterium agri</name>
    <dbReference type="NCBI Taxonomy" id="36811"/>
    <lineage>
        <taxon>Bacteria</taxon>
        <taxon>Bacillati</taxon>
        <taxon>Actinomycetota</taxon>
        <taxon>Actinomycetes</taxon>
        <taxon>Mycobacteriales</taxon>
        <taxon>Mycobacteriaceae</taxon>
        <taxon>Mycolicibacterium</taxon>
    </lineage>
</organism>
<dbReference type="RefSeq" id="WP_234816477.1">
    <property type="nucleotide sequence ID" value="NZ_BLKS01000003.1"/>
</dbReference>
<gene>
    <name evidence="2" type="ORF">MAGR_66040</name>
</gene>
<feature type="signal peptide" evidence="1">
    <location>
        <begin position="1"/>
        <end position="23"/>
    </location>
</feature>
<name>A0A7I9WBQ9_MYCAG</name>
<dbReference type="Proteomes" id="UP000465302">
    <property type="component" value="Unassembled WGS sequence"/>
</dbReference>
<protein>
    <recommendedName>
        <fullName evidence="4">Secreted protein</fullName>
    </recommendedName>
</protein>
<dbReference type="AlphaFoldDB" id="A0A7I9WBQ9"/>
<evidence type="ECO:0008006" key="4">
    <source>
        <dbReference type="Google" id="ProtNLM"/>
    </source>
</evidence>
<reference evidence="2 3" key="1">
    <citation type="journal article" date="2019" name="Emerg. Microbes Infect.">
        <title>Comprehensive subspecies identification of 175 nontuberculous mycobacteria species based on 7547 genomic profiles.</title>
        <authorList>
            <person name="Matsumoto Y."/>
            <person name="Kinjo T."/>
            <person name="Motooka D."/>
            <person name="Nabeya D."/>
            <person name="Jung N."/>
            <person name="Uechi K."/>
            <person name="Horii T."/>
            <person name="Iida T."/>
            <person name="Fujita J."/>
            <person name="Nakamura S."/>
        </authorList>
    </citation>
    <scope>NUCLEOTIDE SEQUENCE [LARGE SCALE GENOMIC DNA]</scope>
    <source>
        <strain evidence="2 3">JCM 6377</strain>
    </source>
</reference>
<evidence type="ECO:0000313" key="2">
    <source>
        <dbReference type="EMBL" id="GFG55163.1"/>
    </source>
</evidence>
<comment type="caution">
    <text evidence="2">The sequence shown here is derived from an EMBL/GenBank/DDBJ whole genome shotgun (WGS) entry which is preliminary data.</text>
</comment>
<keyword evidence="1" id="KW-0732">Signal</keyword>
<evidence type="ECO:0000256" key="1">
    <source>
        <dbReference type="SAM" id="SignalP"/>
    </source>
</evidence>
<proteinExistence type="predicted"/>
<feature type="chain" id="PRO_5039289226" description="Secreted protein" evidence="1">
    <location>
        <begin position="24"/>
        <end position="137"/>
    </location>
</feature>